<dbReference type="EMBL" id="CAJNOI010000033">
    <property type="protein sequence ID" value="CAF0889793.1"/>
    <property type="molecule type" value="Genomic_DNA"/>
</dbReference>
<feature type="transmembrane region" description="Helical" evidence="1">
    <location>
        <begin position="254"/>
        <end position="280"/>
    </location>
</feature>
<protein>
    <submittedName>
        <fullName evidence="4">Uncharacterized protein</fullName>
    </submittedName>
</protein>
<reference evidence="4" key="1">
    <citation type="submission" date="2021-02" db="EMBL/GenBank/DDBJ databases">
        <authorList>
            <person name="Nowell W R."/>
        </authorList>
    </citation>
    <scope>NUCLEOTIDE SEQUENCE</scope>
</reference>
<dbReference type="OrthoDB" id="10055298at2759"/>
<dbReference type="Proteomes" id="UP000663877">
    <property type="component" value="Unassembled WGS sequence"/>
</dbReference>
<feature type="signal peptide" evidence="2">
    <location>
        <begin position="1"/>
        <end position="21"/>
    </location>
</feature>
<keyword evidence="1" id="KW-0812">Transmembrane</keyword>
<dbReference type="EMBL" id="CAJNOM010000163">
    <property type="protein sequence ID" value="CAF1165583.1"/>
    <property type="molecule type" value="Genomic_DNA"/>
</dbReference>
<evidence type="ECO:0000313" key="5">
    <source>
        <dbReference type="Proteomes" id="UP000663832"/>
    </source>
</evidence>
<feature type="transmembrane region" description="Helical" evidence="1">
    <location>
        <begin position="912"/>
        <end position="938"/>
    </location>
</feature>
<organism evidence="4 5">
    <name type="scientific">Adineta steineri</name>
    <dbReference type="NCBI Taxonomy" id="433720"/>
    <lineage>
        <taxon>Eukaryota</taxon>
        <taxon>Metazoa</taxon>
        <taxon>Spiralia</taxon>
        <taxon>Gnathifera</taxon>
        <taxon>Rotifera</taxon>
        <taxon>Eurotatoria</taxon>
        <taxon>Bdelloidea</taxon>
        <taxon>Adinetida</taxon>
        <taxon>Adinetidae</taxon>
        <taxon>Adineta</taxon>
    </lineage>
</organism>
<feature type="transmembrane region" description="Helical" evidence="1">
    <location>
        <begin position="576"/>
        <end position="597"/>
    </location>
</feature>
<dbReference type="Proteomes" id="UP000663832">
    <property type="component" value="Unassembled WGS sequence"/>
</dbReference>
<feature type="chain" id="PRO_5036226050" evidence="2">
    <location>
        <begin position="22"/>
        <end position="969"/>
    </location>
</feature>
<keyword evidence="1" id="KW-0472">Membrane</keyword>
<comment type="caution">
    <text evidence="4">The sequence shown here is derived from an EMBL/GenBank/DDBJ whole genome shotgun (WGS) entry which is preliminary data.</text>
</comment>
<name>A0A814TTB2_9BILA</name>
<evidence type="ECO:0000256" key="2">
    <source>
        <dbReference type="SAM" id="SignalP"/>
    </source>
</evidence>
<gene>
    <name evidence="3" type="ORF">BJG266_LOCUS9886</name>
    <name evidence="4" type="ORF">QVE165_LOCUS23816</name>
</gene>
<accession>A0A814TTB2</accession>
<keyword evidence="2" id="KW-0732">Signal</keyword>
<evidence type="ECO:0000313" key="4">
    <source>
        <dbReference type="EMBL" id="CAF1165583.1"/>
    </source>
</evidence>
<keyword evidence="5" id="KW-1185">Reference proteome</keyword>
<keyword evidence="1" id="KW-1133">Transmembrane helix</keyword>
<sequence length="969" mass="107710">MGMSQFQILALLCETAASTISSDLNQFLAQQLVTNQAVSRKVFEAQVIALVEQMQTSIVANVKYIDQLVSLIISRSQIMSALNTNNYLIQNPLSSSTSVKLGRYLVGNYTISNVSNPTNTLCDCSVTSNCTFPAGYYNHSLRTPQGQSTLYVPSPPPMFIVPGMLVGCLPHNSMLQSTLECFYNRSCLDLIGISQAIIPLNATASSRFGVDTTVNTMFEQLFVETWGNSSNFTSYYNTCDPKECSYTYTQRGNLLYAMTMLLSLIGGLTTILSIVVPLLVQLFRRLLVKCRGEAIPTIDNNPEVPSLNITNNSTDLSLYVGDFRGGAGSNLFYLMQTLCETAKTTVVNAATVFGSTKLVNVYPMSHLLFEKKTAELALQFQQETQASFLILFSQVSTAIRDNQFYNPSSPAATPIATSDHANVRLRLRNVYPSGPVCSCAMSNNCTRPQGFYCRASSCHTIKSQPNFTISGMFLGCTSIDSLLLSTLTCLFNQSCIQFLLDWRLFDVTVKALPIDPRGANTTALDPDLPSRFLLNSTFEPLVLNMFIENWTSSSDYSTYYTICKPDSCTYTYDQRYALVAAITVLIAFGIIIFFTSFSQQTRTITVLSPSQTTFSYLQDQQKSSLSCLCSQASIQYDVFLSISPRLHQVCSSDFVAQQWWGFLWGMDTVTTFLDLQLLSIQFRVLASFCSLAQQSIDNDTSAFLTDKLVTLEAMTFSSFEAQIDSLTATFTAQTPDKFRRTQLYIYETLRANQMMVVSETNWQIAYTTAADNYVIATVPRISFGTNYSCTTSLNSFSRPLYIDANSNTIVLPGVVAGCLPIDGIRLSTLECFFDSNCILNLTSIASTRSTTIWIPKPLNASTPSNYSSNTLIGSIVDNLFVEDWGIASNYSSYFASCAPYSCSYKYIDHNTILYITTTILGLYGGLVVILRFIVWYGWRMYRKIMGWMQIAPRLTSARVVPFQPTIYIE</sequence>
<evidence type="ECO:0000313" key="3">
    <source>
        <dbReference type="EMBL" id="CAF0889793.1"/>
    </source>
</evidence>
<proteinExistence type="predicted"/>
<evidence type="ECO:0000256" key="1">
    <source>
        <dbReference type="SAM" id="Phobius"/>
    </source>
</evidence>
<dbReference type="AlphaFoldDB" id="A0A814TTB2"/>